<dbReference type="SUPFAM" id="SSF82171">
    <property type="entry name" value="DPP6 N-terminal domain-like"/>
    <property type="match status" value="1"/>
</dbReference>
<keyword evidence="1" id="KW-0472">Membrane</keyword>
<evidence type="ECO:0008006" key="4">
    <source>
        <dbReference type="Google" id="ProtNLM"/>
    </source>
</evidence>
<evidence type="ECO:0000256" key="1">
    <source>
        <dbReference type="SAM" id="Phobius"/>
    </source>
</evidence>
<dbReference type="Gene3D" id="2.120.10.30">
    <property type="entry name" value="TolB, C-terminal domain"/>
    <property type="match status" value="1"/>
</dbReference>
<dbReference type="EMBL" id="QZJF01000017">
    <property type="protein sequence ID" value="RJR26990.1"/>
    <property type="molecule type" value="Genomic_DNA"/>
</dbReference>
<proteinExistence type="predicted"/>
<protein>
    <recommendedName>
        <fullName evidence="4">Dipeptidylpeptidase IV N-terminal domain-containing protein</fullName>
    </recommendedName>
</protein>
<accession>A0A3A4ZJY4</accession>
<gene>
    <name evidence="2" type="ORF">C4561_04410</name>
</gene>
<sequence length="429" mass="47712">MLKTNKIYGFDETGSGIISVISAFVLGVIIAITSGFYLYKSGMIQFLMDINNNSVSNVINAPVGEKWKPLISKKKGYPLIDAAEKKLKVFDLENKLVKETGILAACCGGELEVGDIEPSPSPNLLFTVYIDQSSKDLWLLSNDTLEKQAITKTGNVTYISAWSPDSTKVIFFVNRDSLSERKDGPIPWGTIENFKEEEMNGFYMFDISNGKLTALSPLSNIIAFVNEDTVLSRVADTRFVTFNVEKFIGDYTKVKDEFGFGVSQFNFSMDGKKWAFTHSFNPTEDANIILAEFPNKTGTIIDSHSWAHVQWPVISPDGTKVLYQRYDSDISSGIPDVYVWLYNSSQGSVPSIEKTFSEQDELTAEQDATISDALREEDSNPVQITRGRPLLWVNENTAVIETVEIGTDGAILRKPALLELSTKEVTVME</sequence>
<dbReference type="Proteomes" id="UP000265540">
    <property type="component" value="Unassembled WGS sequence"/>
</dbReference>
<keyword evidence="1" id="KW-0812">Transmembrane</keyword>
<keyword evidence="1" id="KW-1133">Transmembrane helix</keyword>
<dbReference type="InterPro" id="IPR011042">
    <property type="entry name" value="6-blade_b-propeller_TolB-like"/>
</dbReference>
<comment type="caution">
    <text evidence="2">The sequence shown here is derived from an EMBL/GenBank/DDBJ whole genome shotgun (WGS) entry which is preliminary data.</text>
</comment>
<organism evidence="2 3">
    <name type="scientific">candidate division WWE3 bacterium</name>
    <dbReference type="NCBI Taxonomy" id="2053526"/>
    <lineage>
        <taxon>Bacteria</taxon>
        <taxon>Katanobacteria</taxon>
    </lineage>
</organism>
<dbReference type="AlphaFoldDB" id="A0A3A4ZJY4"/>
<evidence type="ECO:0000313" key="3">
    <source>
        <dbReference type="Proteomes" id="UP000265540"/>
    </source>
</evidence>
<feature type="transmembrane region" description="Helical" evidence="1">
    <location>
        <begin position="16"/>
        <end position="39"/>
    </location>
</feature>
<name>A0A3A4ZJY4_UNCKA</name>
<evidence type="ECO:0000313" key="2">
    <source>
        <dbReference type="EMBL" id="RJR26990.1"/>
    </source>
</evidence>
<reference evidence="2 3" key="1">
    <citation type="journal article" date="2017" name="ISME J.">
        <title>Energy and carbon metabolisms in a deep terrestrial subsurface fluid microbial community.</title>
        <authorList>
            <person name="Momper L."/>
            <person name="Jungbluth S.P."/>
            <person name="Lee M.D."/>
            <person name="Amend J.P."/>
        </authorList>
    </citation>
    <scope>NUCLEOTIDE SEQUENCE [LARGE SCALE GENOMIC DNA]</scope>
    <source>
        <strain evidence="2">SURF_46</strain>
    </source>
</reference>